<evidence type="ECO:0000313" key="2">
    <source>
        <dbReference type="EMBL" id="WEX90061.1"/>
    </source>
</evidence>
<keyword evidence="3" id="KW-1185">Reference proteome</keyword>
<dbReference type="RefSeq" id="WP_280662028.1">
    <property type="nucleotide sequence ID" value="NZ_CP120374.1"/>
</dbReference>
<dbReference type="EMBL" id="CP120374">
    <property type="protein sequence ID" value="WEX90061.1"/>
    <property type="molecule type" value="Genomic_DNA"/>
</dbReference>
<protein>
    <submittedName>
        <fullName evidence="2">Uncharacterized protein</fullName>
    </submittedName>
</protein>
<evidence type="ECO:0000256" key="1">
    <source>
        <dbReference type="SAM" id="MobiDB-lite"/>
    </source>
</evidence>
<name>A0ABY8DGN0_9HYPH</name>
<feature type="compositionally biased region" description="Polar residues" evidence="1">
    <location>
        <begin position="125"/>
        <end position="141"/>
    </location>
</feature>
<reference evidence="2 3" key="1">
    <citation type="submission" date="2023-03" db="EMBL/GenBank/DDBJ databases">
        <authorList>
            <person name="Kaur S."/>
            <person name="Espinosa-Saiz D."/>
            <person name="Velazquez E."/>
            <person name="Menendez E."/>
            <person name="diCenzo G.C."/>
        </authorList>
    </citation>
    <scope>NUCLEOTIDE SEQUENCE [LARGE SCALE GENOMIC DNA]</scope>
    <source>
        <strain evidence="2 3">LMG 24692</strain>
    </source>
</reference>
<organism evidence="2 3">
    <name type="scientific">Sinorhizobium garamanticum</name>
    <dbReference type="NCBI Taxonomy" id="680247"/>
    <lineage>
        <taxon>Bacteria</taxon>
        <taxon>Pseudomonadati</taxon>
        <taxon>Pseudomonadota</taxon>
        <taxon>Alphaproteobacteria</taxon>
        <taxon>Hyphomicrobiales</taxon>
        <taxon>Rhizobiaceae</taxon>
        <taxon>Sinorhizobium/Ensifer group</taxon>
        <taxon>Sinorhizobium</taxon>
    </lineage>
</organism>
<dbReference type="Proteomes" id="UP001229355">
    <property type="component" value="Chromosome 2"/>
</dbReference>
<feature type="region of interest" description="Disordered" evidence="1">
    <location>
        <begin position="122"/>
        <end position="150"/>
    </location>
</feature>
<proteinExistence type="predicted"/>
<evidence type="ECO:0000313" key="3">
    <source>
        <dbReference type="Proteomes" id="UP001229355"/>
    </source>
</evidence>
<gene>
    <name evidence="2" type="ORF">PZN02_005410</name>
</gene>
<sequence>MTEHIRSADDSSAEVKRFLDRYIARAGLDAPPPEEDPAETIAARLPDPPIRSIDWATIGIRSVIWCTGFKGNFRWVHLNGALDAVGQPVQKDGIGIITASISPALISHRRESRAPYLELRKRQPGSPTTWQKEHTTCLTERTASRRNRRRPVLAKGTRLARWIAALVGTLKGVSATAD</sequence>
<accession>A0ABY8DGN0</accession>